<gene>
    <name evidence="2" type="ORF">H8E19_17465</name>
</gene>
<evidence type="ECO:0000313" key="2">
    <source>
        <dbReference type="EMBL" id="MBC8179193.1"/>
    </source>
</evidence>
<reference evidence="2 3" key="1">
    <citation type="submission" date="2020-08" db="EMBL/GenBank/DDBJ databases">
        <title>Bridging the membrane lipid divide: bacteria of the FCB group superphylum have the potential to synthesize archaeal ether lipids.</title>
        <authorList>
            <person name="Villanueva L."/>
            <person name="Von Meijenfeldt F.A.B."/>
            <person name="Westbye A.B."/>
            <person name="Yadav S."/>
            <person name="Hopmans E.C."/>
            <person name="Dutilh B.E."/>
            <person name="Sinninghe Damste J.S."/>
        </authorList>
    </citation>
    <scope>NUCLEOTIDE SEQUENCE [LARGE SCALE GENOMIC DNA]</scope>
    <source>
        <strain evidence="2">NIOZ-UU27</strain>
    </source>
</reference>
<evidence type="ECO:0000256" key="1">
    <source>
        <dbReference type="SAM" id="Phobius"/>
    </source>
</evidence>
<dbReference type="AlphaFoldDB" id="A0A8J6N3B1"/>
<protein>
    <recommendedName>
        <fullName evidence="4">Alternative oxidase</fullName>
    </recommendedName>
</protein>
<keyword evidence="1" id="KW-1133">Transmembrane helix</keyword>
<comment type="caution">
    <text evidence="2">The sequence shown here is derived from an EMBL/GenBank/DDBJ whole genome shotgun (WGS) entry which is preliminary data.</text>
</comment>
<dbReference type="Gene3D" id="1.20.1260.140">
    <property type="entry name" value="Alternative oxidase"/>
    <property type="match status" value="1"/>
</dbReference>
<organism evidence="2 3">
    <name type="scientific">Candidatus Desulfacyla euxinica</name>
    <dbReference type="NCBI Taxonomy" id="2841693"/>
    <lineage>
        <taxon>Bacteria</taxon>
        <taxon>Deltaproteobacteria</taxon>
        <taxon>Candidatus Desulfacyla</taxon>
    </lineage>
</organism>
<name>A0A8J6N3B1_9DELT</name>
<dbReference type="EMBL" id="JACNJD010000357">
    <property type="protein sequence ID" value="MBC8179193.1"/>
    <property type="molecule type" value="Genomic_DNA"/>
</dbReference>
<keyword evidence="1" id="KW-0472">Membrane</keyword>
<evidence type="ECO:0008006" key="4">
    <source>
        <dbReference type="Google" id="ProtNLM"/>
    </source>
</evidence>
<sequence>MDVLTGKKTTLAKAKIIETLASIPYRAWEIRQYGRMTRRYKDEAFVQKARKIMLWGREAQDNEYWHLLVINEKMKEDNVKDPWYLHPMVPFLMVNAYILMSRILATFYISRAFLFNAEFEDHAEHVYAKFVEDHPELDTQPVNSNLIKEYGNFETWGDVFRRIGLDERDHMNNSFIFCGKPEAVVKYEGMPDLPIISNV</sequence>
<keyword evidence="1" id="KW-0812">Transmembrane</keyword>
<feature type="transmembrane region" description="Helical" evidence="1">
    <location>
        <begin position="83"/>
        <end position="105"/>
    </location>
</feature>
<accession>A0A8J6N3B1</accession>
<dbReference type="InterPro" id="IPR038659">
    <property type="entry name" value="AOX_sf"/>
</dbReference>
<proteinExistence type="predicted"/>
<dbReference type="Proteomes" id="UP000650524">
    <property type="component" value="Unassembled WGS sequence"/>
</dbReference>
<evidence type="ECO:0000313" key="3">
    <source>
        <dbReference type="Proteomes" id="UP000650524"/>
    </source>
</evidence>